<proteinExistence type="predicted"/>
<dbReference type="OrthoDB" id="9770306at2"/>
<dbReference type="EMBL" id="WEHX01000089">
    <property type="protein sequence ID" value="KAB7655141.1"/>
    <property type="molecule type" value="Genomic_DNA"/>
</dbReference>
<dbReference type="Pfam" id="PF02754">
    <property type="entry name" value="CCG"/>
    <property type="match status" value="2"/>
</dbReference>
<dbReference type="GO" id="GO:0016491">
    <property type="term" value="F:oxidoreductase activity"/>
    <property type="evidence" value="ECO:0007669"/>
    <property type="project" value="UniProtKB-ARBA"/>
</dbReference>
<organism evidence="2 3">
    <name type="scientific">Sutterella seckii</name>
    <dbReference type="NCBI Taxonomy" id="1944635"/>
    <lineage>
        <taxon>Bacteria</taxon>
        <taxon>Pseudomonadati</taxon>
        <taxon>Pseudomonadota</taxon>
        <taxon>Betaproteobacteria</taxon>
        <taxon>Burkholderiales</taxon>
        <taxon>Sutterellaceae</taxon>
        <taxon>Sutterella</taxon>
    </lineage>
</organism>
<dbReference type="Proteomes" id="UP000430564">
    <property type="component" value="Unassembled WGS sequence"/>
</dbReference>
<feature type="domain" description="Cysteine-rich" evidence="1">
    <location>
        <begin position="137"/>
        <end position="220"/>
    </location>
</feature>
<reference evidence="2 3" key="1">
    <citation type="submission" date="2019-10" db="EMBL/GenBank/DDBJ databases">
        <title>Genome diversity of Sutterella seckii.</title>
        <authorList>
            <person name="Chaplin A.V."/>
            <person name="Sokolova S.R."/>
            <person name="Mosin K.A."/>
            <person name="Ivanova E.L."/>
            <person name="Kochetkova T.O."/>
            <person name="Goltsov A.Y."/>
            <person name="Trofimov D.Y."/>
            <person name="Efimov B.A."/>
        </authorList>
    </citation>
    <scope>NUCLEOTIDE SEQUENCE [LARGE SCALE GENOMIC DNA]</scope>
    <source>
        <strain evidence="2 3">ASD393</strain>
    </source>
</reference>
<evidence type="ECO:0000313" key="3">
    <source>
        <dbReference type="Proteomes" id="UP000430564"/>
    </source>
</evidence>
<name>A0A6I1EM00_9BURK</name>
<protein>
    <submittedName>
        <fullName evidence="2">(Fe-S)-binding protein</fullName>
    </submittedName>
</protein>
<feature type="domain" description="Cysteine-rich" evidence="1">
    <location>
        <begin position="3"/>
        <end position="84"/>
    </location>
</feature>
<dbReference type="InterPro" id="IPR004017">
    <property type="entry name" value="Cys_rich_dom"/>
</dbReference>
<dbReference type="AlphaFoldDB" id="A0A6I1EM00"/>
<evidence type="ECO:0000313" key="2">
    <source>
        <dbReference type="EMBL" id="KAB7655141.1"/>
    </source>
</evidence>
<dbReference type="PANTHER" id="PTHR30296">
    <property type="entry name" value="UNCHARACTERIZED PROTEIN YKGE"/>
    <property type="match status" value="1"/>
</dbReference>
<evidence type="ECO:0000259" key="1">
    <source>
        <dbReference type="Pfam" id="PF02754"/>
    </source>
</evidence>
<gene>
    <name evidence="2" type="ORF">GBM95_09755</name>
</gene>
<accession>A0A6I1EM00</accession>
<sequence length="243" mass="26923">MEVNFFCTCIGDAVKSRAAAASVLLLEKLGCEIVFPKRQSCCGQPAINSGWIREAIPGMKNNIMTFEENDYPIVSPAGSCTYTVKTYAKYFREFLPEEPEWAERAEKVAARIHDLTGFIVNELGITDVGARLPGRAVYHPSCSLFRKLGIREEPLKLLKNVKDLELLPFPGQEICCGFGGTFAVKMSEISGALVSEKVEHMQTQYPDYVIGADSSCLLNIGGRIAREKLPIRVMHIAEVLMSR</sequence>
<comment type="caution">
    <text evidence="2">The sequence shown here is derived from an EMBL/GenBank/DDBJ whole genome shotgun (WGS) entry which is preliminary data.</text>
</comment>
<dbReference type="PANTHER" id="PTHR30296:SF0">
    <property type="entry name" value="LACTATE UTILIZATION PROTEIN A"/>
    <property type="match status" value="1"/>
</dbReference>
<dbReference type="GO" id="GO:0005829">
    <property type="term" value="C:cytosol"/>
    <property type="evidence" value="ECO:0007669"/>
    <property type="project" value="TreeGrafter"/>
</dbReference>
<dbReference type="RefSeq" id="WP_152158925.1">
    <property type="nucleotide sequence ID" value="NZ_WEHX01000089.1"/>
</dbReference>